<feature type="transmembrane region" description="Helical" evidence="1">
    <location>
        <begin position="75"/>
        <end position="98"/>
    </location>
</feature>
<dbReference type="KEGG" id="mmc:Mmcs_0558"/>
<reference evidence="2" key="1">
    <citation type="submission" date="2006-06" db="EMBL/GenBank/DDBJ databases">
        <title>Complete sequence of chromosome of Mycobacterium sp. MCS.</title>
        <authorList>
            <consortium name="US DOE Joint Genome Institute"/>
            <person name="Copeland A."/>
            <person name="Lucas S."/>
            <person name="Lapidus A."/>
            <person name="Barry K."/>
            <person name="Detter J.C."/>
            <person name="Glavina del Rio T."/>
            <person name="Hammon N."/>
            <person name="Israni S."/>
            <person name="Dalin E."/>
            <person name="Tice H."/>
            <person name="Pitluck S."/>
            <person name="Martinez M."/>
            <person name="Schmutz J."/>
            <person name="Larimer F."/>
            <person name="Land M."/>
            <person name="Hauser L."/>
            <person name="Kyrpides N."/>
            <person name="Kim E."/>
            <person name="Miller C.D."/>
            <person name="Hughes J.E."/>
            <person name="Anderson A.J."/>
            <person name="Sims R.C."/>
            <person name="Richardson P."/>
        </authorList>
    </citation>
    <scope>NUCLEOTIDE SEQUENCE [LARGE SCALE GENOMIC DNA]</scope>
    <source>
        <strain evidence="2">MCS</strain>
    </source>
</reference>
<sequence>MSARAWYIGIGGAILMAIGLFALRFPVLIDGYDQWGWQVECGSGFVANLTQAENAAVDGTDFVASCQNALLTRRLWTIPLIAAGVVAMVAVLLTATVAHEDEDTLAGDRETS</sequence>
<gene>
    <name evidence="2" type="ordered locus">Mmcs_0558</name>
</gene>
<keyword evidence="1" id="KW-0472">Membrane</keyword>
<evidence type="ECO:0000256" key="1">
    <source>
        <dbReference type="SAM" id="Phobius"/>
    </source>
</evidence>
<accession>A0A5Q5BEZ5</accession>
<feature type="transmembrane region" description="Helical" evidence="1">
    <location>
        <begin position="6"/>
        <end position="25"/>
    </location>
</feature>
<dbReference type="AlphaFoldDB" id="A0A5Q5BEZ5"/>
<organism evidence="2">
    <name type="scientific">Mycobacterium sp. (strain MCS)</name>
    <dbReference type="NCBI Taxonomy" id="164756"/>
    <lineage>
        <taxon>Bacteria</taxon>
        <taxon>Bacillati</taxon>
        <taxon>Actinomycetota</taxon>
        <taxon>Actinomycetes</taxon>
        <taxon>Mycobacteriales</taxon>
        <taxon>Mycobacteriaceae</taxon>
        <taxon>Mycobacterium</taxon>
    </lineage>
</organism>
<name>A0A5Q5BEZ5_MYCSS</name>
<keyword evidence="1" id="KW-1133">Transmembrane helix</keyword>
<evidence type="ECO:0008006" key="3">
    <source>
        <dbReference type="Google" id="ProtNLM"/>
    </source>
</evidence>
<protein>
    <recommendedName>
        <fullName evidence="3">Transmembrane protein</fullName>
    </recommendedName>
</protein>
<keyword evidence="1" id="KW-0812">Transmembrane</keyword>
<dbReference type="EMBL" id="CP000384">
    <property type="protein sequence ID" value="ABG06679.1"/>
    <property type="molecule type" value="Genomic_DNA"/>
</dbReference>
<proteinExistence type="predicted"/>
<evidence type="ECO:0000313" key="2">
    <source>
        <dbReference type="EMBL" id="ABG06679.1"/>
    </source>
</evidence>